<keyword evidence="1" id="KW-0378">Hydrolase</keyword>
<comment type="caution">
    <text evidence="3">The sequence shown here is derived from an EMBL/GenBank/DDBJ whole genome shotgun (WGS) entry which is preliminary data.</text>
</comment>
<dbReference type="PANTHER" id="PTHR43540:SF16">
    <property type="entry name" value="ISOCHORISMATASE-LIKE DOMAIN-CONTAINING PROTEIN"/>
    <property type="match status" value="1"/>
</dbReference>
<feature type="domain" description="Isochorismatase-like" evidence="2">
    <location>
        <begin position="13"/>
        <end position="194"/>
    </location>
</feature>
<gene>
    <name evidence="3" type="ORF">ATO3_11070</name>
</gene>
<evidence type="ECO:0000313" key="3">
    <source>
        <dbReference type="EMBL" id="OWU73241.1"/>
    </source>
</evidence>
<dbReference type="InterPro" id="IPR036380">
    <property type="entry name" value="Isochorismatase-like_sf"/>
</dbReference>
<protein>
    <submittedName>
        <fullName evidence="3">Isochorismatase</fullName>
    </submittedName>
</protein>
<dbReference type="PANTHER" id="PTHR43540">
    <property type="entry name" value="PEROXYUREIDOACRYLATE/UREIDOACRYLATE AMIDOHYDROLASE-RELATED"/>
    <property type="match status" value="1"/>
</dbReference>
<dbReference type="Gene3D" id="3.40.50.850">
    <property type="entry name" value="Isochorismatase-like"/>
    <property type="match status" value="1"/>
</dbReference>
<accession>A0A225NJ34</accession>
<dbReference type="AlphaFoldDB" id="A0A225NJ34"/>
<proteinExistence type="predicted"/>
<dbReference type="CDD" id="cd00431">
    <property type="entry name" value="cysteine_hydrolases"/>
    <property type="match status" value="1"/>
</dbReference>
<reference evidence="3 4" key="1">
    <citation type="submission" date="2013-04" db="EMBL/GenBank/DDBJ databases">
        <title>Oceanicola sp. 22II1-22F33 Genome Sequencing.</title>
        <authorList>
            <person name="Lai Q."/>
            <person name="Li G."/>
            <person name="Shao Z."/>
        </authorList>
    </citation>
    <scope>NUCLEOTIDE SEQUENCE [LARGE SCALE GENOMIC DNA]</scope>
    <source>
        <strain evidence="3 4">22II1-22F33</strain>
    </source>
</reference>
<evidence type="ECO:0000256" key="1">
    <source>
        <dbReference type="ARBA" id="ARBA00022801"/>
    </source>
</evidence>
<dbReference type="SUPFAM" id="SSF52499">
    <property type="entry name" value="Isochorismatase-like hydrolases"/>
    <property type="match status" value="1"/>
</dbReference>
<dbReference type="Proteomes" id="UP000215377">
    <property type="component" value="Unassembled WGS sequence"/>
</dbReference>
<dbReference type="InterPro" id="IPR000868">
    <property type="entry name" value="Isochorismatase-like_dom"/>
</dbReference>
<dbReference type="Pfam" id="PF00857">
    <property type="entry name" value="Isochorismatase"/>
    <property type="match status" value="1"/>
</dbReference>
<dbReference type="InterPro" id="IPR050272">
    <property type="entry name" value="Isochorismatase-like_hydrls"/>
</dbReference>
<organism evidence="3 4">
    <name type="scientific">Marinibacterium profundimaris</name>
    <dbReference type="NCBI Taxonomy" id="1679460"/>
    <lineage>
        <taxon>Bacteria</taxon>
        <taxon>Pseudomonadati</taxon>
        <taxon>Pseudomonadota</taxon>
        <taxon>Alphaproteobacteria</taxon>
        <taxon>Rhodobacterales</taxon>
        <taxon>Paracoccaceae</taxon>
        <taxon>Marinibacterium</taxon>
    </lineage>
</organism>
<dbReference type="EMBL" id="AQQR01000004">
    <property type="protein sequence ID" value="OWU73241.1"/>
    <property type="molecule type" value="Genomic_DNA"/>
</dbReference>
<keyword evidence="4" id="KW-1185">Reference proteome</keyword>
<sequence length="208" mass="22590">MDTTPRIYRPERTALVFLDPYNDFLAEDGKLWPRLAEVAEATDLRANLKAVLAAVRATGIPVVIAPHHRSRPGDFEGWDHPTPYQLGAAQMKIFEQGSHGGEWHPDFAPRAGDIVASEHWTASGFAGTDLDYRLKQIGATHLIFVGLIANTCVEGTARAATDLGYHVTLVRDATAAFSPEAMHAAHEINAPSYAHAVLTSTDLITQLA</sequence>
<dbReference type="OrthoDB" id="9807387at2"/>
<dbReference type="GO" id="GO:0016787">
    <property type="term" value="F:hydrolase activity"/>
    <property type="evidence" value="ECO:0007669"/>
    <property type="project" value="UniProtKB-KW"/>
</dbReference>
<name>A0A225NJ34_9RHOB</name>
<evidence type="ECO:0000259" key="2">
    <source>
        <dbReference type="Pfam" id="PF00857"/>
    </source>
</evidence>
<dbReference type="RefSeq" id="WP_088649937.1">
    <property type="nucleotide sequence ID" value="NZ_AQQR01000004.1"/>
</dbReference>
<evidence type="ECO:0000313" key="4">
    <source>
        <dbReference type="Proteomes" id="UP000215377"/>
    </source>
</evidence>